<comment type="caution">
    <text evidence="3">The sequence shown here is derived from an EMBL/GenBank/DDBJ whole genome shotgun (WGS) entry which is preliminary data.</text>
</comment>
<protein>
    <submittedName>
        <fullName evidence="3">Putative arabinosyltransferase ARAD1</fullName>
    </submittedName>
</protein>
<keyword evidence="2" id="KW-1133">Transmembrane helix</keyword>
<keyword evidence="3" id="KW-0808">Transferase</keyword>
<gene>
    <name evidence="3" type="ORF">Pyn_10867</name>
</gene>
<keyword evidence="4" id="KW-1185">Reference proteome</keyword>
<dbReference type="EMBL" id="PJQY01000363">
    <property type="protein sequence ID" value="PQQ12271.1"/>
    <property type="molecule type" value="Genomic_DNA"/>
</dbReference>
<organism evidence="3 4">
    <name type="scientific">Prunus yedoensis var. nudiflora</name>
    <dbReference type="NCBI Taxonomy" id="2094558"/>
    <lineage>
        <taxon>Eukaryota</taxon>
        <taxon>Viridiplantae</taxon>
        <taxon>Streptophyta</taxon>
        <taxon>Embryophyta</taxon>
        <taxon>Tracheophyta</taxon>
        <taxon>Spermatophyta</taxon>
        <taxon>Magnoliopsida</taxon>
        <taxon>eudicotyledons</taxon>
        <taxon>Gunneridae</taxon>
        <taxon>Pentapetalae</taxon>
        <taxon>rosids</taxon>
        <taxon>fabids</taxon>
        <taxon>Rosales</taxon>
        <taxon>Rosaceae</taxon>
        <taxon>Amygdaloideae</taxon>
        <taxon>Amygdaleae</taxon>
        <taxon>Prunus</taxon>
    </lineage>
</organism>
<keyword evidence="2" id="KW-0472">Membrane</keyword>
<name>A0A314Z5Z6_PRUYE</name>
<evidence type="ECO:0000313" key="4">
    <source>
        <dbReference type="Proteomes" id="UP000250321"/>
    </source>
</evidence>
<feature type="region of interest" description="Disordered" evidence="1">
    <location>
        <begin position="1"/>
        <end position="30"/>
    </location>
</feature>
<feature type="compositionally biased region" description="Low complexity" evidence="1">
    <location>
        <begin position="18"/>
        <end position="27"/>
    </location>
</feature>
<evidence type="ECO:0000256" key="1">
    <source>
        <dbReference type="SAM" id="MobiDB-lite"/>
    </source>
</evidence>
<accession>A0A314Z5Z6</accession>
<feature type="transmembrane region" description="Helical" evidence="2">
    <location>
        <begin position="47"/>
        <end position="65"/>
    </location>
</feature>
<sequence length="109" mass="11752">MPVVLSELRSSKTKKTTKPSSPSSTSPHAHQTLTLPQFLSMARKSSLLKQSLATIVVVLLIYAFLNTFLSPTTTAKLETAPSPPSLPLPRSPPTCLHPEKISFIFPGSP</sequence>
<dbReference type="Proteomes" id="UP000250321">
    <property type="component" value="Unassembled WGS sequence"/>
</dbReference>
<proteinExistence type="predicted"/>
<keyword evidence="2" id="KW-0812">Transmembrane</keyword>
<dbReference type="GO" id="GO:0016740">
    <property type="term" value="F:transferase activity"/>
    <property type="evidence" value="ECO:0007669"/>
    <property type="project" value="UniProtKB-KW"/>
</dbReference>
<reference evidence="3 4" key="1">
    <citation type="submission" date="2018-02" db="EMBL/GenBank/DDBJ databases">
        <title>Draft genome of wild Prunus yedoensis var. nudiflora.</title>
        <authorList>
            <person name="Baek S."/>
            <person name="Kim J.-H."/>
            <person name="Choi K."/>
            <person name="Kim G.-B."/>
            <person name="Cho A."/>
            <person name="Jang H."/>
            <person name="Shin C.-H."/>
            <person name="Yu H.-J."/>
            <person name="Mun J.-H."/>
        </authorList>
    </citation>
    <scope>NUCLEOTIDE SEQUENCE [LARGE SCALE GENOMIC DNA]</scope>
    <source>
        <strain evidence="4">cv. Jeju island</strain>
        <tissue evidence="3">Leaf</tissue>
    </source>
</reference>
<dbReference type="AlphaFoldDB" id="A0A314Z5Z6"/>
<dbReference type="STRING" id="2094558.A0A314Z5Z6"/>
<evidence type="ECO:0000256" key="2">
    <source>
        <dbReference type="SAM" id="Phobius"/>
    </source>
</evidence>
<evidence type="ECO:0000313" key="3">
    <source>
        <dbReference type="EMBL" id="PQQ12271.1"/>
    </source>
</evidence>